<comment type="caution">
    <text evidence="6">The sequence shown here is derived from an EMBL/GenBank/DDBJ whole genome shotgun (WGS) entry which is preliminary data.</text>
</comment>
<evidence type="ECO:0000313" key="6">
    <source>
        <dbReference type="EMBL" id="MBB5516565.1"/>
    </source>
</evidence>
<evidence type="ECO:0000256" key="2">
    <source>
        <dbReference type="ARBA" id="ARBA00023015"/>
    </source>
</evidence>
<dbReference type="PANTHER" id="PTHR30537:SF26">
    <property type="entry name" value="GLYCINE CLEAVAGE SYSTEM TRANSCRIPTIONAL ACTIVATOR"/>
    <property type="match status" value="1"/>
</dbReference>
<dbReference type="PROSITE" id="PS50931">
    <property type="entry name" value="HTH_LYSR"/>
    <property type="match status" value="1"/>
</dbReference>
<dbReference type="Pfam" id="PF00126">
    <property type="entry name" value="HTH_1"/>
    <property type="match status" value="1"/>
</dbReference>
<organism evidence="6 7">
    <name type="scientific">Rubricella aquisinus</name>
    <dbReference type="NCBI Taxonomy" id="2028108"/>
    <lineage>
        <taxon>Bacteria</taxon>
        <taxon>Pseudomonadati</taxon>
        <taxon>Pseudomonadota</taxon>
        <taxon>Alphaproteobacteria</taxon>
        <taxon>Rhodobacterales</taxon>
        <taxon>Paracoccaceae</taxon>
        <taxon>Rubricella</taxon>
    </lineage>
</organism>
<dbReference type="InterPro" id="IPR005119">
    <property type="entry name" value="LysR_subst-bd"/>
</dbReference>
<evidence type="ECO:0000256" key="3">
    <source>
        <dbReference type="ARBA" id="ARBA00023125"/>
    </source>
</evidence>
<dbReference type="RefSeq" id="WP_184012282.1">
    <property type="nucleotide sequence ID" value="NZ_JACIJS010000007.1"/>
</dbReference>
<feature type="domain" description="HTH lysR-type" evidence="5">
    <location>
        <begin position="11"/>
        <end position="68"/>
    </location>
</feature>
<keyword evidence="2" id="KW-0805">Transcription regulation</keyword>
<keyword evidence="7" id="KW-1185">Reference proteome</keyword>
<dbReference type="InterPro" id="IPR058163">
    <property type="entry name" value="LysR-type_TF_proteobact-type"/>
</dbReference>
<dbReference type="Gene3D" id="3.40.190.10">
    <property type="entry name" value="Periplasmic binding protein-like II"/>
    <property type="match status" value="2"/>
</dbReference>
<dbReference type="Pfam" id="PF03466">
    <property type="entry name" value="LysR_substrate"/>
    <property type="match status" value="1"/>
</dbReference>
<dbReference type="EMBL" id="JACIJS010000007">
    <property type="protein sequence ID" value="MBB5516565.1"/>
    <property type="molecule type" value="Genomic_DNA"/>
</dbReference>
<dbReference type="InterPro" id="IPR036388">
    <property type="entry name" value="WH-like_DNA-bd_sf"/>
</dbReference>
<evidence type="ECO:0000259" key="5">
    <source>
        <dbReference type="PROSITE" id="PS50931"/>
    </source>
</evidence>
<evidence type="ECO:0000313" key="7">
    <source>
        <dbReference type="Proteomes" id="UP000553766"/>
    </source>
</evidence>
<name>A0A840X400_9RHOB</name>
<gene>
    <name evidence="6" type="ORF">FHS89_002596</name>
</gene>
<dbReference type="PANTHER" id="PTHR30537">
    <property type="entry name" value="HTH-TYPE TRANSCRIPTIONAL REGULATOR"/>
    <property type="match status" value="1"/>
</dbReference>
<keyword evidence="3" id="KW-0238">DNA-binding</keyword>
<dbReference type="SUPFAM" id="SSF46785">
    <property type="entry name" value="Winged helix' DNA-binding domain"/>
    <property type="match status" value="1"/>
</dbReference>
<sequence length="296" mass="32214">MRFQLNWSQLPPLAALRAFEATARHGSFSAAAREQNVTPAAINQQVRALERHLNAPLVQRQGRGVALTEAGHSLSRDLGQAFSLIQDGVERVAEASAARPVRITTTPTFAAYWFMPRYGAFRAQHPDMELMVHPTGAVIDMTDGTYDFAIRFNGKQTPGLESVPLVATPIVVVGTPDLIASTPYKGLEALAHLPWFVESGSDEMSTWQAAFRQMTARPDNVTWLPGTMILDAVRGGHGVATVAEMFVTDEIAAGRLIPIWRTEEVAAGYSLIHRSGVLRPAAKAFATWIKREATGA</sequence>
<protein>
    <submittedName>
        <fullName evidence="6">LysR family glycine cleavage system transcriptional activator</fullName>
    </submittedName>
</protein>
<evidence type="ECO:0000256" key="1">
    <source>
        <dbReference type="ARBA" id="ARBA00009437"/>
    </source>
</evidence>
<dbReference type="AlphaFoldDB" id="A0A840X400"/>
<dbReference type="Gene3D" id="1.10.10.10">
    <property type="entry name" value="Winged helix-like DNA-binding domain superfamily/Winged helix DNA-binding domain"/>
    <property type="match status" value="1"/>
</dbReference>
<keyword evidence="4" id="KW-0804">Transcription</keyword>
<dbReference type="Proteomes" id="UP000553766">
    <property type="component" value="Unassembled WGS sequence"/>
</dbReference>
<dbReference type="InterPro" id="IPR000847">
    <property type="entry name" value="LysR_HTH_N"/>
</dbReference>
<dbReference type="SUPFAM" id="SSF53850">
    <property type="entry name" value="Periplasmic binding protein-like II"/>
    <property type="match status" value="1"/>
</dbReference>
<proteinExistence type="inferred from homology"/>
<dbReference type="GO" id="GO:0003700">
    <property type="term" value="F:DNA-binding transcription factor activity"/>
    <property type="evidence" value="ECO:0007669"/>
    <property type="project" value="InterPro"/>
</dbReference>
<dbReference type="GO" id="GO:0006351">
    <property type="term" value="P:DNA-templated transcription"/>
    <property type="evidence" value="ECO:0007669"/>
    <property type="project" value="TreeGrafter"/>
</dbReference>
<accession>A0A840X400</accession>
<evidence type="ECO:0000256" key="4">
    <source>
        <dbReference type="ARBA" id="ARBA00023163"/>
    </source>
</evidence>
<dbReference type="GO" id="GO:0043565">
    <property type="term" value="F:sequence-specific DNA binding"/>
    <property type="evidence" value="ECO:0007669"/>
    <property type="project" value="TreeGrafter"/>
</dbReference>
<dbReference type="InterPro" id="IPR036390">
    <property type="entry name" value="WH_DNA-bd_sf"/>
</dbReference>
<reference evidence="6 7" key="1">
    <citation type="submission" date="2020-08" db="EMBL/GenBank/DDBJ databases">
        <title>Genomic Encyclopedia of Type Strains, Phase IV (KMG-IV): sequencing the most valuable type-strain genomes for metagenomic binning, comparative biology and taxonomic classification.</title>
        <authorList>
            <person name="Goeker M."/>
        </authorList>
    </citation>
    <scope>NUCLEOTIDE SEQUENCE [LARGE SCALE GENOMIC DNA]</scope>
    <source>
        <strain evidence="6 7">DSM 103377</strain>
    </source>
</reference>
<comment type="similarity">
    <text evidence="1">Belongs to the LysR transcriptional regulatory family.</text>
</comment>